<evidence type="ECO:0008006" key="3">
    <source>
        <dbReference type="Google" id="ProtNLM"/>
    </source>
</evidence>
<dbReference type="AlphaFoldDB" id="A0A6M5YF66"/>
<dbReference type="KEGG" id="ftj:FTUN_0152"/>
<reference evidence="2" key="1">
    <citation type="submission" date="2020-05" db="EMBL/GenBank/DDBJ databases">
        <title>Frigoriglobus tundricola gen. nov., sp. nov., a psychrotolerant cellulolytic planctomycete of the family Gemmataceae with two divergent copies of 16S rRNA gene.</title>
        <authorList>
            <person name="Kulichevskaya I.S."/>
            <person name="Ivanova A.A."/>
            <person name="Naumoff D.G."/>
            <person name="Beletsky A.V."/>
            <person name="Rijpstra W.I.C."/>
            <person name="Sinninghe Damste J.S."/>
            <person name="Mardanov A.V."/>
            <person name="Ravin N.V."/>
            <person name="Dedysh S.N."/>
        </authorList>
    </citation>
    <scope>NUCLEOTIDE SEQUENCE [LARGE SCALE GENOMIC DNA]</scope>
    <source>
        <strain evidence="2">PL17</strain>
    </source>
</reference>
<gene>
    <name evidence="1" type="ORF">FTUN_0152</name>
</gene>
<evidence type="ECO:0000313" key="1">
    <source>
        <dbReference type="EMBL" id="QJW92655.1"/>
    </source>
</evidence>
<keyword evidence="2" id="KW-1185">Reference proteome</keyword>
<name>A0A6M5YF66_9BACT</name>
<dbReference type="RefSeq" id="WP_193376986.1">
    <property type="nucleotide sequence ID" value="NZ_CP053452.2"/>
</dbReference>
<accession>A0A6M5YF66</accession>
<proteinExistence type="predicted"/>
<organism evidence="1 2">
    <name type="scientific">Frigoriglobus tundricola</name>
    <dbReference type="NCBI Taxonomy" id="2774151"/>
    <lineage>
        <taxon>Bacteria</taxon>
        <taxon>Pseudomonadati</taxon>
        <taxon>Planctomycetota</taxon>
        <taxon>Planctomycetia</taxon>
        <taxon>Gemmatales</taxon>
        <taxon>Gemmataceae</taxon>
        <taxon>Frigoriglobus</taxon>
    </lineage>
</organism>
<protein>
    <recommendedName>
        <fullName evidence="3">HTH hxlR-type domain-containing protein</fullName>
    </recommendedName>
</protein>
<dbReference type="Proteomes" id="UP000503447">
    <property type="component" value="Chromosome"/>
</dbReference>
<dbReference type="EMBL" id="CP053452">
    <property type="protein sequence ID" value="QJW92655.1"/>
    <property type="molecule type" value="Genomic_DNA"/>
</dbReference>
<sequence>MPVLPVAHFTWQVLRTIKRSPQPLTGRALRLVPNRRTKDGTFLTELVDQGLLSRVTGAASDPFVATYALTDRGEYAAEFGECDMPVKARTIEPATTSRAKTIKKGKGVRRGGK</sequence>
<evidence type="ECO:0000313" key="2">
    <source>
        <dbReference type="Proteomes" id="UP000503447"/>
    </source>
</evidence>